<dbReference type="AlphaFoldDB" id="A0A0D2PIA1"/>
<dbReference type="OrthoDB" id="66095at2759"/>
<dbReference type="Proteomes" id="UP000054270">
    <property type="component" value="Unassembled WGS sequence"/>
</dbReference>
<dbReference type="EMBL" id="KN817574">
    <property type="protein sequence ID" value="KJA19745.1"/>
    <property type="molecule type" value="Genomic_DNA"/>
</dbReference>
<sequence>MVEVLTPEGVIAVRLHLLHFIPAELVQQILDDAEYWPRVCCTFEPPEELRLRTTRSNAFNAAQCCVVTPPIPVLEGVPVRARRVRFRIRSHDQGWGGEAAPGPYENSHTWFEALVIRGYRDAGGRHSANAEEEISEMLEDRDAYPHMQHGGLLLRANEFPATTLFFGLFGGAPARTMTLTTVMNPRAGADAPDVWGVQRNRRADREERMHEVVWNPRADPSDEETDPRLTGSSLGVGFVDSLQPGDRVAVVARALYPGWENCVRSVSVEICLSV</sequence>
<dbReference type="STRING" id="945553.A0A0D2PIA1"/>
<protein>
    <submittedName>
        <fullName evidence="1">Uncharacterized protein</fullName>
    </submittedName>
</protein>
<proteinExistence type="predicted"/>
<evidence type="ECO:0000313" key="1">
    <source>
        <dbReference type="EMBL" id="KJA19745.1"/>
    </source>
</evidence>
<evidence type="ECO:0000313" key="2">
    <source>
        <dbReference type="Proteomes" id="UP000054270"/>
    </source>
</evidence>
<reference evidence="2" key="1">
    <citation type="submission" date="2014-04" db="EMBL/GenBank/DDBJ databases">
        <title>Evolutionary Origins and Diversification of the Mycorrhizal Mutualists.</title>
        <authorList>
            <consortium name="DOE Joint Genome Institute"/>
            <consortium name="Mycorrhizal Genomics Consortium"/>
            <person name="Kohler A."/>
            <person name="Kuo A."/>
            <person name="Nagy L.G."/>
            <person name="Floudas D."/>
            <person name="Copeland A."/>
            <person name="Barry K.W."/>
            <person name="Cichocki N."/>
            <person name="Veneault-Fourrey C."/>
            <person name="LaButti K."/>
            <person name="Lindquist E.A."/>
            <person name="Lipzen A."/>
            <person name="Lundell T."/>
            <person name="Morin E."/>
            <person name="Murat C."/>
            <person name="Riley R."/>
            <person name="Ohm R."/>
            <person name="Sun H."/>
            <person name="Tunlid A."/>
            <person name="Henrissat B."/>
            <person name="Grigoriev I.V."/>
            <person name="Hibbett D.S."/>
            <person name="Martin F."/>
        </authorList>
    </citation>
    <scope>NUCLEOTIDE SEQUENCE [LARGE SCALE GENOMIC DNA]</scope>
    <source>
        <strain evidence="2">FD-334 SS-4</strain>
    </source>
</reference>
<name>A0A0D2PIA1_HYPSF</name>
<keyword evidence="2" id="KW-1185">Reference proteome</keyword>
<dbReference type="OMA" id="IAVWGRA"/>
<accession>A0A0D2PIA1</accession>
<organism evidence="1 2">
    <name type="scientific">Hypholoma sublateritium (strain FD-334 SS-4)</name>
    <dbReference type="NCBI Taxonomy" id="945553"/>
    <lineage>
        <taxon>Eukaryota</taxon>
        <taxon>Fungi</taxon>
        <taxon>Dikarya</taxon>
        <taxon>Basidiomycota</taxon>
        <taxon>Agaricomycotina</taxon>
        <taxon>Agaricomycetes</taxon>
        <taxon>Agaricomycetidae</taxon>
        <taxon>Agaricales</taxon>
        <taxon>Agaricineae</taxon>
        <taxon>Strophariaceae</taxon>
        <taxon>Hypholoma</taxon>
    </lineage>
</organism>
<gene>
    <name evidence="1" type="ORF">HYPSUDRAFT_204331</name>
</gene>